<accession>U7QIJ9</accession>
<dbReference type="Proteomes" id="UP000017127">
    <property type="component" value="Unassembled WGS sequence"/>
</dbReference>
<dbReference type="AlphaFoldDB" id="U7QIJ9"/>
<keyword evidence="2" id="KW-1185">Reference proteome</keyword>
<gene>
    <name evidence="1" type="ORF">M595_3190</name>
</gene>
<protein>
    <submittedName>
        <fullName evidence="1">Uncharacterized protein</fullName>
    </submittedName>
</protein>
<reference evidence="1 2" key="1">
    <citation type="journal article" date="2013" name="Front. Microbiol.">
        <title>Comparative genomic analyses of the cyanobacterium, Lyngbya aestuarii BL J, a powerful hydrogen producer.</title>
        <authorList>
            <person name="Kothari A."/>
            <person name="Vaughn M."/>
            <person name="Garcia-Pichel F."/>
        </authorList>
    </citation>
    <scope>NUCLEOTIDE SEQUENCE [LARGE SCALE GENOMIC DNA]</scope>
    <source>
        <strain evidence="1 2">BL J</strain>
    </source>
</reference>
<dbReference type="EMBL" id="AUZM01000029">
    <property type="protein sequence ID" value="ERT06880.1"/>
    <property type="molecule type" value="Genomic_DNA"/>
</dbReference>
<evidence type="ECO:0000313" key="2">
    <source>
        <dbReference type="Proteomes" id="UP000017127"/>
    </source>
</evidence>
<name>U7QIJ9_9CYAN</name>
<organism evidence="1 2">
    <name type="scientific">Lyngbya aestuarii BL J</name>
    <dbReference type="NCBI Taxonomy" id="1348334"/>
    <lineage>
        <taxon>Bacteria</taxon>
        <taxon>Bacillati</taxon>
        <taxon>Cyanobacteriota</taxon>
        <taxon>Cyanophyceae</taxon>
        <taxon>Oscillatoriophycideae</taxon>
        <taxon>Oscillatoriales</taxon>
        <taxon>Microcoleaceae</taxon>
        <taxon>Lyngbya</taxon>
    </lineage>
</organism>
<proteinExistence type="predicted"/>
<comment type="caution">
    <text evidence="1">The sequence shown here is derived from an EMBL/GenBank/DDBJ whole genome shotgun (WGS) entry which is preliminary data.</text>
</comment>
<evidence type="ECO:0000313" key="1">
    <source>
        <dbReference type="EMBL" id="ERT06880.1"/>
    </source>
</evidence>
<sequence length="52" mass="5614">MPDSSYASLSKGSRKDVSLFRLVNRGSGIKIEGALVGYGLQLQRLNLGFSLL</sequence>